<evidence type="ECO:0000256" key="3">
    <source>
        <dbReference type="ARBA" id="ARBA00022806"/>
    </source>
</evidence>
<evidence type="ECO:0000313" key="8">
    <source>
        <dbReference type="EMBL" id="OHT01982.1"/>
    </source>
</evidence>
<dbReference type="Pfam" id="PF21099">
    <property type="entry name" value="POLQ_helical"/>
    <property type="match status" value="1"/>
</dbReference>
<evidence type="ECO:0000256" key="2">
    <source>
        <dbReference type="ARBA" id="ARBA00022801"/>
    </source>
</evidence>
<proteinExistence type="predicted"/>
<dbReference type="PANTHER" id="PTHR47961">
    <property type="entry name" value="DNA POLYMERASE THETA, PUTATIVE (AFU_ORTHOLOGUE AFUA_1G05260)-RELATED"/>
    <property type="match status" value="1"/>
</dbReference>
<dbReference type="Gene3D" id="3.40.50.300">
    <property type="entry name" value="P-loop containing nucleotide triphosphate hydrolases"/>
    <property type="match status" value="2"/>
</dbReference>
<evidence type="ECO:0000256" key="1">
    <source>
        <dbReference type="ARBA" id="ARBA00022741"/>
    </source>
</evidence>
<dbReference type="GO" id="GO:0003676">
    <property type="term" value="F:nucleic acid binding"/>
    <property type="evidence" value="ECO:0007669"/>
    <property type="project" value="InterPro"/>
</dbReference>
<dbReference type="SUPFAM" id="SSF52540">
    <property type="entry name" value="P-loop containing nucleoside triphosphate hydrolases"/>
    <property type="match status" value="1"/>
</dbReference>
<sequence>MMESIYDFQLYQELMFEPKKRKILHEKNYHSQNHKQIIDYDTTDEMGNLFIPAFLQHQYINGSEPITRLRSWQKELLSTHYWEDKRNCVAVAPTSGGKTLIAEVAIAQLLEEEPHSKALYTLPFVALAAEKTIEFETKFQGFSVKPFFQNVGSGDFFRGQIGICTYEKAHSLINSAIIGKYDNKIKLVVIDEVHLISDETRGVTLESLIMKLMSMRCPPRILALTATLNEEDAKKLSLKMNGYAYFSSKRNTELERYISSNDGFLYRLNNENERIPNNTSNTPSNNKTSKTSNNCLTDDGNRNELIELYKCNSIPIDKDNLIPIVRTNLLKSNSASVLIFVNSRNDTKKLAMFLYNHINDNIDGLKEIPIPKQSVITMRKELSHELAKSPAGIDPILSKCFMKGIGYHHAGLLLEERRIIEKGLREGSLSIIVATTTLSAGVNIRSVSRVVIYSPYRYVNGQKVILPESLFAQMAGRSGRIEKVAGDVVVIARNEQELKEISQHISKPLPSITTALSNTTYIDTYVLQALSLGLATDIYTILTFAKTSFNETNETVIKSSISRLLSLELIKTINLSNYIPTILGNAISSANLTIQDGIKLNESTKLLLNSICLIDNLHLIYLCTPSQLSSSSSSIGMKLPSFQDPIWESIFEKYSHVISLITSKNINQLRALIIKSYAGHGDTLSSSEEQIVFEKIYGACILSQIIEEVPMAKIERKYKIDRGTIQMLQSNASAFAGQATKFCESMNLHTLAVALSQFTKRLGFGVKSDLIELMMIPSMRREFARALIDYGYQTVTDVAQLTPKDLVMILPKLGEGLNETDFDEMAKKICEEARTIAEQLAILEEMEDEATWKIIQDSESDMEM</sequence>
<keyword evidence="1" id="KW-0547">Nucleotide-binding</keyword>
<protein>
    <submittedName>
        <fullName evidence="8">DEAD/DEAH box helicase family protein</fullName>
    </submittedName>
</protein>
<evidence type="ECO:0000256" key="4">
    <source>
        <dbReference type="ARBA" id="ARBA00022840"/>
    </source>
</evidence>
<dbReference type="Pfam" id="PF00271">
    <property type="entry name" value="Helicase_C"/>
    <property type="match status" value="1"/>
</dbReference>
<dbReference type="InterPro" id="IPR027417">
    <property type="entry name" value="P-loop_NTPase"/>
</dbReference>
<dbReference type="OrthoDB" id="2320933at2759"/>
<dbReference type="Proteomes" id="UP000179807">
    <property type="component" value="Unassembled WGS sequence"/>
</dbReference>
<dbReference type="AlphaFoldDB" id="A0A1J4JWS1"/>
<feature type="domain" description="Helicase C-terminal" evidence="7">
    <location>
        <begin position="317"/>
        <end position="520"/>
    </location>
</feature>
<accession>A0A1J4JWS1</accession>
<dbReference type="VEuPathDB" id="TrichDB:TRFO_31063"/>
<evidence type="ECO:0000256" key="5">
    <source>
        <dbReference type="SAM" id="MobiDB-lite"/>
    </source>
</evidence>
<feature type="compositionally biased region" description="Low complexity" evidence="5">
    <location>
        <begin position="276"/>
        <end position="294"/>
    </location>
</feature>
<dbReference type="SMART" id="SM00487">
    <property type="entry name" value="DEXDc"/>
    <property type="match status" value="1"/>
</dbReference>
<dbReference type="InterPro" id="IPR001650">
    <property type="entry name" value="Helicase_C-like"/>
</dbReference>
<evidence type="ECO:0000313" key="9">
    <source>
        <dbReference type="Proteomes" id="UP000179807"/>
    </source>
</evidence>
<evidence type="ECO:0000259" key="6">
    <source>
        <dbReference type="PROSITE" id="PS51192"/>
    </source>
</evidence>
<dbReference type="PANTHER" id="PTHR47961:SF6">
    <property type="entry name" value="DNA-DIRECTED DNA POLYMERASE"/>
    <property type="match status" value="1"/>
</dbReference>
<dbReference type="PROSITE" id="PS51194">
    <property type="entry name" value="HELICASE_CTER"/>
    <property type="match status" value="1"/>
</dbReference>
<feature type="domain" description="Helicase ATP-binding" evidence="6">
    <location>
        <begin position="79"/>
        <end position="246"/>
    </location>
</feature>
<keyword evidence="4" id="KW-0067">ATP-binding</keyword>
<dbReference type="InterPro" id="IPR011545">
    <property type="entry name" value="DEAD/DEAH_box_helicase_dom"/>
</dbReference>
<dbReference type="SUPFAM" id="SSF158702">
    <property type="entry name" value="Sec63 N-terminal domain-like"/>
    <property type="match status" value="1"/>
</dbReference>
<dbReference type="PROSITE" id="PS51192">
    <property type="entry name" value="HELICASE_ATP_BIND_1"/>
    <property type="match status" value="1"/>
</dbReference>
<organism evidence="8 9">
    <name type="scientific">Tritrichomonas foetus</name>
    <dbReference type="NCBI Taxonomy" id="1144522"/>
    <lineage>
        <taxon>Eukaryota</taxon>
        <taxon>Metamonada</taxon>
        <taxon>Parabasalia</taxon>
        <taxon>Tritrichomonadida</taxon>
        <taxon>Tritrichomonadidae</taxon>
        <taxon>Tritrichomonas</taxon>
    </lineage>
</organism>
<keyword evidence="2" id="KW-0378">Hydrolase</keyword>
<dbReference type="GO" id="GO:0004386">
    <property type="term" value="F:helicase activity"/>
    <property type="evidence" value="ECO:0007669"/>
    <property type="project" value="UniProtKB-KW"/>
</dbReference>
<dbReference type="GO" id="GO:0016787">
    <property type="term" value="F:hydrolase activity"/>
    <property type="evidence" value="ECO:0007669"/>
    <property type="project" value="UniProtKB-KW"/>
</dbReference>
<reference evidence="8" key="1">
    <citation type="submission" date="2016-10" db="EMBL/GenBank/DDBJ databases">
        <authorList>
            <person name="Benchimol M."/>
            <person name="Almeida L.G."/>
            <person name="Vasconcelos A.T."/>
            <person name="Perreira-Neves A."/>
            <person name="Rosa I.A."/>
            <person name="Tasca T."/>
            <person name="Bogo M.R."/>
            <person name="de Souza W."/>
        </authorList>
    </citation>
    <scope>NUCLEOTIDE SEQUENCE [LARGE SCALE GENOMIC DNA]</scope>
    <source>
        <strain evidence="8">K</strain>
    </source>
</reference>
<dbReference type="InterPro" id="IPR048960">
    <property type="entry name" value="POLQ-like_helical"/>
</dbReference>
<gene>
    <name evidence="8" type="ORF">TRFO_31063</name>
</gene>
<dbReference type="Pfam" id="PF00270">
    <property type="entry name" value="DEAD"/>
    <property type="match status" value="1"/>
</dbReference>
<dbReference type="SMART" id="SM00490">
    <property type="entry name" value="HELICc"/>
    <property type="match status" value="1"/>
</dbReference>
<dbReference type="InterPro" id="IPR014001">
    <property type="entry name" value="Helicase_ATP-bd"/>
</dbReference>
<dbReference type="Gene3D" id="1.10.3380.20">
    <property type="match status" value="1"/>
</dbReference>
<dbReference type="InterPro" id="IPR050474">
    <property type="entry name" value="Hel308_SKI2-like"/>
</dbReference>
<dbReference type="RefSeq" id="XP_068355118.1">
    <property type="nucleotide sequence ID" value="XM_068507716.1"/>
</dbReference>
<dbReference type="EMBL" id="MLAK01000887">
    <property type="protein sequence ID" value="OHT01982.1"/>
    <property type="molecule type" value="Genomic_DNA"/>
</dbReference>
<dbReference type="GO" id="GO:0005524">
    <property type="term" value="F:ATP binding"/>
    <property type="evidence" value="ECO:0007669"/>
    <property type="project" value="UniProtKB-KW"/>
</dbReference>
<comment type="caution">
    <text evidence="8">The sequence shown here is derived from an EMBL/GenBank/DDBJ whole genome shotgun (WGS) entry which is preliminary data.</text>
</comment>
<name>A0A1J4JWS1_9EUKA</name>
<evidence type="ECO:0000259" key="7">
    <source>
        <dbReference type="PROSITE" id="PS51194"/>
    </source>
</evidence>
<feature type="region of interest" description="Disordered" evidence="5">
    <location>
        <begin position="272"/>
        <end position="296"/>
    </location>
</feature>
<keyword evidence="9" id="KW-1185">Reference proteome</keyword>
<dbReference type="GeneID" id="94842420"/>
<keyword evidence="3 8" id="KW-0347">Helicase</keyword>